<sequence length="159" mass="17887">MAPHRSGIRRKKEKELRFSAHGKRSHQMMLPRLFGRKNPPAVPLCASSSESSTSHKSESEKKKESKPTKTERPKKDMDLQQFNQLIVHMQSSDNTERSDAEKVYSEVALAPKASLLFSLYCTADAPFEVRTITRISNVSEGVLTWAYQGMPPTSHGTLN</sequence>
<feature type="compositionally biased region" description="Basic residues" evidence="1">
    <location>
        <begin position="1"/>
        <end position="12"/>
    </location>
</feature>
<dbReference type="EMBL" id="UYSL01019977">
    <property type="protein sequence ID" value="VDL71807.1"/>
    <property type="molecule type" value="Genomic_DNA"/>
</dbReference>
<protein>
    <submittedName>
        <fullName evidence="4">Transcription repressor</fullName>
    </submittedName>
</protein>
<evidence type="ECO:0000313" key="4">
    <source>
        <dbReference type="WBParaSite" id="NBR_0000821701-mRNA-1"/>
    </source>
</evidence>
<name>A0A0N4XYP0_NIPBR</name>
<reference evidence="4" key="1">
    <citation type="submission" date="2017-02" db="UniProtKB">
        <authorList>
            <consortium name="WormBaseParasite"/>
        </authorList>
    </citation>
    <scope>IDENTIFICATION</scope>
</reference>
<proteinExistence type="predicted"/>
<dbReference type="Proteomes" id="UP000271162">
    <property type="component" value="Unassembled WGS sequence"/>
</dbReference>
<feature type="region of interest" description="Disordered" evidence="1">
    <location>
        <begin position="1"/>
        <end position="78"/>
    </location>
</feature>
<reference evidence="2 3" key="2">
    <citation type="submission" date="2018-11" db="EMBL/GenBank/DDBJ databases">
        <authorList>
            <consortium name="Pathogen Informatics"/>
        </authorList>
    </citation>
    <scope>NUCLEOTIDE SEQUENCE [LARGE SCALE GENOMIC DNA]</scope>
</reference>
<feature type="compositionally biased region" description="Basic and acidic residues" evidence="1">
    <location>
        <begin position="53"/>
        <end position="78"/>
    </location>
</feature>
<dbReference type="AlphaFoldDB" id="A0A0N4XYP0"/>
<evidence type="ECO:0000256" key="1">
    <source>
        <dbReference type="SAM" id="MobiDB-lite"/>
    </source>
</evidence>
<dbReference type="WBParaSite" id="NBR_0000821701-mRNA-1">
    <property type="protein sequence ID" value="NBR_0000821701-mRNA-1"/>
    <property type="gene ID" value="NBR_0000821701"/>
</dbReference>
<keyword evidence="3" id="KW-1185">Reference proteome</keyword>
<organism evidence="4">
    <name type="scientific">Nippostrongylus brasiliensis</name>
    <name type="common">Rat hookworm</name>
    <dbReference type="NCBI Taxonomy" id="27835"/>
    <lineage>
        <taxon>Eukaryota</taxon>
        <taxon>Metazoa</taxon>
        <taxon>Ecdysozoa</taxon>
        <taxon>Nematoda</taxon>
        <taxon>Chromadorea</taxon>
        <taxon>Rhabditida</taxon>
        <taxon>Rhabditina</taxon>
        <taxon>Rhabditomorpha</taxon>
        <taxon>Strongyloidea</taxon>
        <taxon>Heligmosomidae</taxon>
        <taxon>Nippostrongylus</taxon>
    </lineage>
</organism>
<evidence type="ECO:0000313" key="2">
    <source>
        <dbReference type="EMBL" id="VDL71807.1"/>
    </source>
</evidence>
<gene>
    <name evidence="2" type="ORF">NBR_LOCUS8218</name>
</gene>
<evidence type="ECO:0000313" key="3">
    <source>
        <dbReference type="Proteomes" id="UP000271162"/>
    </source>
</evidence>
<accession>A0A0N4XYP0</accession>